<dbReference type="PANTHER" id="PTHR37953:SF1">
    <property type="entry name" value="UPF0127 PROTEIN MJ1496"/>
    <property type="match status" value="1"/>
</dbReference>
<dbReference type="PANTHER" id="PTHR37953">
    <property type="entry name" value="UPF0127 PROTEIN MJ1496"/>
    <property type="match status" value="1"/>
</dbReference>
<dbReference type="InterPro" id="IPR003795">
    <property type="entry name" value="DUF192"/>
</dbReference>
<proteinExistence type="predicted"/>
<dbReference type="Gene3D" id="2.60.120.1140">
    <property type="entry name" value="Protein of unknown function DUF192"/>
    <property type="match status" value="1"/>
</dbReference>
<comment type="caution">
    <text evidence="1">The sequence shown here is derived from an EMBL/GenBank/DDBJ whole genome shotgun (WGS) entry which is preliminary data.</text>
</comment>
<dbReference type="InterPro" id="IPR038695">
    <property type="entry name" value="Saro_0823-like_sf"/>
</dbReference>
<evidence type="ECO:0000313" key="2">
    <source>
        <dbReference type="Proteomes" id="UP000529417"/>
    </source>
</evidence>
<gene>
    <name evidence="1" type="ORF">HUK65_01300</name>
</gene>
<sequence length="167" mass="18196">MTGHPIAESRARALVAAGVLLLLALLPRQAAAECAENRVDLRGDWGSARFNVEIADTDATRAQGLMHRESMPRWSGMLFIFDGPGRRSFWMANTLIELDMLFITPEGIVAHVHDRAIPHDRTPVSGGDGIQYVLEINGGLAAQLGISTGSEMRHPRLDQGVASWPCE</sequence>
<dbReference type="AlphaFoldDB" id="A0A7Z0HWG8"/>
<keyword evidence="2" id="KW-1185">Reference proteome</keyword>
<dbReference type="Pfam" id="PF02643">
    <property type="entry name" value="DUF192"/>
    <property type="match status" value="1"/>
</dbReference>
<protein>
    <submittedName>
        <fullName evidence="1">DUF192 domain-containing protein</fullName>
    </submittedName>
</protein>
<organism evidence="1 2">
    <name type="scientific">Rhabdonatronobacter sediminivivens</name>
    <dbReference type="NCBI Taxonomy" id="2743469"/>
    <lineage>
        <taxon>Bacteria</taxon>
        <taxon>Pseudomonadati</taxon>
        <taxon>Pseudomonadota</taxon>
        <taxon>Alphaproteobacteria</taxon>
        <taxon>Rhodobacterales</taxon>
        <taxon>Paracoccaceae</taxon>
        <taxon>Rhabdonatronobacter</taxon>
    </lineage>
</organism>
<dbReference type="Proteomes" id="UP000529417">
    <property type="component" value="Unassembled WGS sequence"/>
</dbReference>
<name>A0A7Z0HWG8_9RHOB</name>
<reference evidence="1 2" key="1">
    <citation type="journal article" date="2000" name="Arch. Microbiol.">
        <title>Rhodobaca bogoriensis gen. nov. and sp. nov., an alkaliphilic purple nonsulfur bacterium from African Rift Valley soda lakes.</title>
        <authorList>
            <person name="Milford A.D."/>
            <person name="Achenbach L.A."/>
            <person name="Jung D.O."/>
            <person name="Madigan M.T."/>
        </authorList>
    </citation>
    <scope>NUCLEOTIDE SEQUENCE [LARGE SCALE GENOMIC DNA]</scope>
    <source>
        <strain evidence="1 2">2376</strain>
    </source>
</reference>
<evidence type="ECO:0000313" key="1">
    <source>
        <dbReference type="EMBL" id="NYS23611.1"/>
    </source>
</evidence>
<accession>A0A7Z0HWG8</accession>
<dbReference type="RefSeq" id="WP_179904317.1">
    <property type="nucleotide sequence ID" value="NZ_JACBXS010000002.1"/>
</dbReference>
<dbReference type="EMBL" id="JACBXS010000002">
    <property type="protein sequence ID" value="NYS23611.1"/>
    <property type="molecule type" value="Genomic_DNA"/>
</dbReference>